<dbReference type="InterPro" id="IPR001296">
    <property type="entry name" value="Glyco_trans_1"/>
</dbReference>
<evidence type="ECO:0000259" key="1">
    <source>
        <dbReference type="Pfam" id="PF00534"/>
    </source>
</evidence>
<organism evidence="2 3">
    <name type="scientific">Candidatus Curtissbacteria bacterium RIFCSPLOWO2_01_FULL_42_26</name>
    <dbReference type="NCBI Taxonomy" id="1797729"/>
    <lineage>
        <taxon>Bacteria</taxon>
        <taxon>Candidatus Curtissiibacteriota</taxon>
    </lineage>
</organism>
<evidence type="ECO:0000313" key="2">
    <source>
        <dbReference type="EMBL" id="OGE11126.1"/>
    </source>
</evidence>
<dbReference type="PANTHER" id="PTHR12526:SF584">
    <property type="entry name" value="GLYCOSYLTRANSFERASE"/>
    <property type="match status" value="1"/>
</dbReference>
<dbReference type="Proteomes" id="UP000179227">
    <property type="component" value="Unassembled WGS sequence"/>
</dbReference>
<feature type="domain" description="Glycosyl transferase family 1" evidence="1">
    <location>
        <begin position="199"/>
        <end position="344"/>
    </location>
</feature>
<dbReference type="PANTHER" id="PTHR12526">
    <property type="entry name" value="GLYCOSYLTRANSFERASE"/>
    <property type="match status" value="1"/>
</dbReference>
<name>A0A1F5I418_9BACT</name>
<reference evidence="2 3" key="1">
    <citation type="journal article" date="2016" name="Nat. Commun.">
        <title>Thousands of microbial genomes shed light on interconnected biogeochemical processes in an aquifer system.</title>
        <authorList>
            <person name="Anantharaman K."/>
            <person name="Brown C.T."/>
            <person name="Hug L.A."/>
            <person name="Sharon I."/>
            <person name="Castelle C.J."/>
            <person name="Probst A.J."/>
            <person name="Thomas B.C."/>
            <person name="Singh A."/>
            <person name="Wilkins M.J."/>
            <person name="Karaoz U."/>
            <person name="Brodie E.L."/>
            <person name="Williams K.H."/>
            <person name="Hubbard S.S."/>
            <person name="Banfield J.F."/>
        </authorList>
    </citation>
    <scope>NUCLEOTIDE SEQUENCE [LARGE SCALE GENOMIC DNA]</scope>
</reference>
<accession>A0A1F5I418</accession>
<dbReference type="AlphaFoldDB" id="A0A1F5I418"/>
<dbReference type="Gene3D" id="3.40.50.2000">
    <property type="entry name" value="Glycogen Phosphorylase B"/>
    <property type="match status" value="2"/>
</dbReference>
<gene>
    <name evidence="2" type="ORF">A3A60_03390</name>
</gene>
<evidence type="ECO:0000313" key="3">
    <source>
        <dbReference type="Proteomes" id="UP000179227"/>
    </source>
</evidence>
<dbReference type="STRING" id="1797729.A3A60_03390"/>
<dbReference type="SUPFAM" id="SSF53756">
    <property type="entry name" value="UDP-Glycosyltransferase/glycogen phosphorylase"/>
    <property type="match status" value="1"/>
</dbReference>
<sequence length="372" mass="42735">MKICLVHDDFCQAGGAESLFATITQIFPDAPIYTSLIDWQKLPKSLDPKRVKTSFIQKIPYATKFFKVLLPLYPLAFESFNFDDYDLVISSTTRFAKAIITKPQTVHISYVNSIPRFLWEPRTQSNYLPPAVRFILKPFFKWLKKWDMVTSARPDAYIANSKNIQEKIKKIYGRKSQVVYPFAATNFYTPAKIHNWQLKNQKYFLIVTRLVKWKKIDIAIGAAIDLKFPLYIIGDGPDAKRLISLARNNKNIKFIGKVSPRVLRDYYRNSKCLIITQNEDFGIATVEAQSCGVPVVAFSAGGVMEIIKDDKTGIFFEKQTPESLKDAISRFNKLKWKVSTIRNNALRFSRSTFVKEFKQGIQSVCPNPLILK</sequence>
<dbReference type="Pfam" id="PF00534">
    <property type="entry name" value="Glycos_transf_1"/>
    <property type="match status" value="1"/>
</dbReference>
<comment type="caution">
    <text evidence="2">The sequence shown here is derived from an EMBL/GenBank/DDBJ whole genome shotgun (WGS) entry which is preliminary data.</text>
</comment>
<dbReference type="GO" id="GO:0016757">
    <property type="term" value="F:glycosyltransferase activity"/>
    <property type="evidence" value="ECO:0007669"/>
    <property type="project" value="InterPro"/>
</dbReference>
<protein>
    <recommendedName>
        <fullName evidence="1">Glycosyl transferase family 1 domain-containing protein</fullName>
    </recommendedName>
</protein>
<dbReference type="EMBL" id="MFBS01000003">
    <property type="protein sequence ID" value="OGE11126.1"/>
    <property type="molecule type" value="Genomic_DNA"/>
</dbReference>
<proteinExistence type="predicted"/>